<name>A0A7R8ARV8_9EURO</name>
<proteinExistence type="predicted"/>
<gene>
    <name evidence="2" type="ORF">APUU_60296A</name>
</gene>
<keyword evidence="3" id="KW-1185">Reference proteome</keyword>
<keyword evidence="1" id="KW-0812">Transmembrane</keyword>
<dbReference type="RefSeq" id="XP_041559442.1">
    <property type="nucleotide sequence ID" value="XM_041693520.1"/>
</dbReference>
<dbReference type="GeneID" id="64977253"/>
<dbReference type="AlphaFoldDB" id="A0A7R8ARV8"/>
<protein>
    <submittedName>
        <fullName evidence="2">Uncharacterized protein</fullName>
    </submittedName>
</protein>
<evidence type="ECO:0000313" key="2">
    <source>
        <dbReference type="EMBL" id="BCS27248.1"/>
    </source>
</evidence>
<accession>A0A7R8ARV8</accession>
<reference evidence="2" key="1">
    <citation type="submission" date="2021-01" db="EMBL/GenBank/DDBJ databases">
        <authorList>
            <consortium name="Aspergillus puulaauensis MK2 genome sequencing consortium"/>
            <person name="Kazuki M."/>
            <person name="Futagami T."/>
        </authorList>
    </citation>
    <scope>NUCLEOTIDE SEQUENCE</scope>
    <source>
        <strain evidence="2">MK2</strain>
    </source>
</reference>
<organism evidence="2 3">
    <name type="scientific">Aspergillus puulaauensis</name>
    <dbReference type="NCBI Taxonomy" id="1220207"/>
    <lineage>
        <taxon>Eukaryota</taxon>
        <taxon>Fungi</taxon>
        <taxon>Dikarya</taxon>
        <taxon>Ascomycota</taxon>
        <taxon>Pezizomycotina</taxon>
        <taxon>Eurotiomycetes</taxon>
        <taxon>Eurotiomycetidae</taxon>
        <taxon>Eurotiales</taxon>
        <taxon>Aspergillaceae</taxon>
        <taxon>Aspergillus</taxon>
    </lineage>
</organism>
<dbReference type="Proteomes" id="UP000654913">
    <property type="component" value="Chromosome 6"/>
</dbReference>
<keyword evidence="1" id="KW-0472">Membrane</keyword>
<dbReference type="EMBL" id="AP024448">
    <property type="protein sequence ID" value="BCS27248.1"/>
    <property type="molecule type" value="Genomic_DNA"/>
</dbReference>
<dbReference type="KEGG" id="apuu:APUU_60296A"/>
<keyword evidence="1" id="KW-1133">Transmembrane helix</keyword>
<evidence type="ECO:0000256" key="1">
    <source>
        <dbReference type="SAM" id="Phobius"/>
    </source>
</evidence>
<evidence type="ECO:0000313" key="3">
    <source>
        <dbReference type="Proteomes" id="UP000654913"/>
    </source>
</evidence>
<reference evidence="2" key="2">
    <citation type="submission" date="2021-02" db="EMBL/GenBank/DDBJ databases">
        <title>Aspergillus puulaauensis MK2 genome sequence.</title>
        <authorList>
            <person name="Futagami T."/>
            <person name="Mori K."/>
            <person name="Kadooka C."/>
            <person name="Tanaka T."/>
        </authorList>
    </citation>
    <scope>NUCLEOTIDE SEQUENCE</scope>
    <source>
        <strain evidence="2">MK2</strain>
    </source>
</reference>
<sequence length="129" mass="14713">MPEDRSRSAAVDGGELVIHRSSYQEALEIGDNVRFNLMLVFTGIFTDHVVDNLPECKPQSKQSVVAMLWLCRVYESYNWVRTSSLIMLQLRLLLHQDHSLRFLPVQAYIILSFLSISLSLSSALRVLTC</sequence>
<feature type="transmembrane region" description="Helical" evidence="1">
    <location>
        <begin position="107"/>
        <end position="127"/>
    </location>
</feature>